<dbReference type="AlphaFoldDB" id="A0A1P8WI84"/>
<dbReference type="OrthoDB" id="276267at2"/>
<reference evidence="3 4" key="1">
    <citation type="journal article" date="2016" name="Front. Microbiol.">
        <title>Fuerstia marisgermanicae gen. nov., sp. nov., an Unusual Member of the Phylum Planctomycetes from the German Wadden Sea.</title>
        <authorList>
            <person name="Kohn T."/>
            <person name="Heuer A."/>
            <person name="Jogler M."/>
            <person name="Vollmers J."/>
            <person name="Boedeker C."/>
            <person name="Bunk B."/>
            <person name="Rast P."/>
            <person name="Borchert D."/>
            <person name="Glockner I."/>
            <person name="Freese H.M."/>
            <person name="Klenk H.P."/>
            <person name="Overmann J."/>
            <person name="Kaster A.K."/>
            <person name="Rohde M."/>
            <person name="Wiegand S."/>
            <person name="Jogler C."/>
        </authorList>
    </citation>
    <scope>NUCLEOTIDE SEQUENCE [LARGE SCALE GENOMIC DNA]</scope>
    <source>
        <strain evidence="3 4">NH11</strain>
    </source>
</reference>
<evidence type="ECO:0008006" key="5">
    <source>
        <dbReference type="Google" id="ProtNLM"/>
    </source>
</evidence>
<dbReference type="RefSeq" id="WP_077028361.1">
    <property type="nucleotide sequence ID" value="NZ_CP017641.1"/>
</dbReference>
<dbReference type="Proteomes" id="UP000187735">
    <property type="component" value="Chromosome"/>
</dbReference>
<gene>
    <name evidence="3" type="ORF">Fuma_03388</name>
</gene>
<evidence type="ECO:0000313" key="4">
    <source>
        <dbReference type="Proteomes" id="UP000187735"/>
    </source>
</evidence>
<feature type="region of interest" description="Disordered" evidence="1">
    <location>
        <begin position="191"/>
        <end position="236"/>
    </location>
</feature>
<dbReference type="PROSITE" id="PS51257">
    <property type="entry name" value="PROKAR_LIPOPROTEIN"/>
    <property type="match status" value="1"/>
</dbReference>
<proteinExistence type="predicted"/>
<accession>A0A1P8WI84</accession>
<feature type="chain" id="PRO_5012998477" description="Lipoprotein" evidence="2">
    <location>
        <begin position="25"/>
        <end position="236"/>
    </location>
</feature>
<sequence length="236" mass="25519" precursor="true">MTFRTLSFFATAVLAIFISGCASTKTSNTARTAKEQMLLSNAVDQSLDKVDFTPLYDQKVYVEEKYLESIDKPYIVGSVRHRVMRAGGHIVDKADDAEIVMEVRSGGVGTDTTEAYLGTPEIALPGMLTIPEIRLAERKSQFGYSKIGMVLYDAKTRQILGEGGVAMAQSNDNNSFVMGIGPFQSGSLRGDISKAKQSSPGQSRRQLPSTVAFASRPSQSVANPSAIEFASDSKEQ</sequence>
<dbReference type="Pfam" id="PF20360">
    <property type="entry name" value="DUF6655"/>
    <property type="match status" value="1"/>
</dbReference>
<dbReference type="InterPro" id="IPR046596">
    <property type="entry name" value="DUF6655"/>
</dbReference>
<feature type="signal peptide" evidence="2">
    <location>
        <begin position="1"/>
        <end position="24"/>
    </location>
</feature>
<organism evidence="3 4">
    <name type="scientific">Fuerstiella marisgermanici</name>
    <dbReference type="NCBI Taxonomy" id="1891926"/>
    <lineage>
        <taxon>Bacteria</taxon>
        <taxon>Pseudomonadati</taxon>
        <taxon>Planctomycetota</taxon>
        <taxon>Planctomycetia</taxon>
        <taxon>Planctomycetales</taxon>
        <taxon>Planctomycetaceae</taxon>
        <taxon>Fuerstiella</taxon>
    </lineage>
</organism>
<evidence type="ECO:0000256" key="1">
    <source>
        <dbReference type="SAM" id="MobiDB-lite"/>
    </source>
</evidence>
<feature type="compositionally biased region" description="Polar residues" evidence="1">
    <location>
        <begin position="195"/>
        <end position="209"/>
    </location>
</feature>
<protein>
    <recommendedName>
        <fullName evidence="5">Lipoprotein</fullName>
    </recommendedName>
</protein>
<evidence type="ECO:0000313" key="3">
    <source>
        <dbReference type="EMBL" id="APZ93770.1"/>
    </source>
</evidence>
<keyword evidence="4" id="KW-1185">Reference proteome</keyword>
<keyword evidence="2" id="KW-0732">Signal</keyword>
<dbReference type="KEGG" id="fmr:Fuma_03388"/>
<name>A0A1P8WI84_9PLAN</name>
<evidence type="ECO:0000256" key="2">
    <source>
        <dbReference type="SAM" id="SignalP"/>
    </source>
</evidence>
<dbReference type="EMBL" id="CP017641">
    <property type="protein sequence ID" value="APZ93770.1"/>
    <property type="molecule type" value="Genomic_DNA"/>
</dbReference>